<feature type="domain" description="FAD-binding FR-type" evidence="21">
    <location>
        <begin position="490"/>
        <end position="602"/>
    </location>
</feature>
<dbReference type="OrthoDB" id="10254527at2759"/>
<keyword evidence="20" id="KW-0472">Membrane</keyword>
<keyword evidence="14" id="KW-0752">Steroid biosynthesis</keyword>
<evidence type="ECO:0000256" key="7">
    <source>
        <dbReference type="ARBA" id="ARBA00012011"/>
    </source>
</evidence>
<evidence type="ECO:0000256" key="6">
    <source>
        <dbReference type="ARBA" id="ARBA00011520"/>
    </source>
</evidence>
<evidence type="ECO:0000256" key="18">
    <source>
        <dbReference type="ARBA" id="ARBA00023166"/>
    </source>
</evidence>
<gene>
    <name evidence="22" type="ORF">X798_00645</name>
</gene>
<keyword evidence="11" id="KW-0285">Flavoprotein</keyword>
<evidence type="ECO:0000256" key="17">
    <source>
        <dbReference type="ARBA" id="ARBA00023027"/>
    </source>
</evidence>
<keyword evidence="23" id="KW-1185">Reference proteome</keyword>
<dbReference type="InterPro" id="IPR024049">
    <property type="entry name" value="eRF1_1_sf"/>
</dbReference>
<dbReference type="InterPro" id="IPR029064">
    <property type="entry name" value="Ribosomal_eL30-like_sf"/>
</dbReference>
<dbReference type="PROSITE" id="PS51384">
    <property type="entry name" value="FAD_FR"/>
    <property type="match status" value="1"/>
</dbReference>
<dbReference type="AlphaFoldDB" id="A0A238C4P4"/>
<comment type="subcellular location">
    <subcellularLocation>
        <location evidence="3">Cytoplasm</location>
    </subcellularLocation>
</comment>
<proteinExistence type="inferred from homology"/>
<dbReference type="InterPro" id="IPR005142">
    <property type="entry name" value="eRF1_3"/>
</dbReference>
<dbReference type="InterPro" id="IPR039261">
    <property type="entry name" value="FNR_nucleotide-bd"/>
</dbReference>
<dbReference type="InterPro" id="IPR001709">
    <property type="entry name" value="Flavoprot_Pyr_Nucl_cyt_Rdtase"/>
</dbReference>
<comment type="function">
    <text evidence="2">Directs the termination of nascent peptide synthesis (translation) in response to the termination codons UAA, UAG and UGA.</text>
</comment>
<dbReference type="Gene3D" id="3.40.50.80">
    <property type="entry name" value="Nucleotide-binding domain of ferredoxin-NADP reductase (FNR) module"/>
    <property type="match status" value="1"/>
</dbReference>
<comment type="cofactor">
    <cofactor evidence="1">
        <name>FAD</name>
        <dbReference type="ChEBI" id="CHEBI:57692"/>
    </cofactor>
</comment>
<evidence type="ECO:0000256" key="15">
    <source>
        <dbReference type="ARBA" id="ARBA00023002"/>
    </source>
</evidence>
<evidence type="ECO:0000259" key="21">
    <source>
        <dbReference type="PROSITE" id="PS51384"/>
    </source>
</evidence>
<keyword evidence="19" id="KW-0753">Steroid metabolism</keyword>
<keyword evidence="15" id="KW-0560">Oxidoreductase</keyword>
<dbReference type="FunFam" id="3.30.420.60:FF:000001">
    <property type="entry name" value="Eukaryotic peptide chain release factor subunit 1"/>
    <property type="match status" value="1"/>
</dbReference>
<dbReference type="InterPro" id="IPR017927">
    <property type="entry name" value="FAD-bd_FR_type"/>
</dbReference>
<evidence type="ECO:0000256" key="1">
    <source>
        <dbReference type="ARBA" id="ARBA00001974"/>
    </source>
</evidence>
<dbReference type="FunFam" id="3.40.50.80:FF:000005">
    <property type="entry name" value="NADH-cytochrome b5 reductase"/>
    <property type="match status" value="1"/>
</dbReference>
<dbReference type="SUPFAM" id="SSF55315">
    <property type="entry name" value="L30e-like"/>
    <property type="match status" value="1"/>
</dbReference>
<keyword evidence="9" id="KW-0963">Cytoplasm</keyword>
<comment type="similarity">
    <text evidence="5">Belongs to the flavoprotein pyridine nucleotide cytochrome reductase family.</text>
</comment>
<dbReference type="Gene3D" id="3.30.960.10">
    <property type="entry name" value="eRF1 domain 1"/>
    <property type="match status" value="1"/>
</dbReference>
<evidence type="ECO:0000256" key="4">
    <source>
        <dbReference type="ARBA" id="ARBA00005326"/>
    </source>
</evidence>
<evidence type="ECO:0000256" key="12">
    <source>
        <dbReference type="ARBA" id="ARBA00022827"/>
    </source>
</evidence>
<evidence type="ECO:0000313" key="22">
    <source>
        <dbReference type="EMBL" id="OZC12126.1"/>
    </source>
</evidence>
<dbReference type="GO" id="GO:0005829">
    <property type="term" value="C:cytosol"/>
    <property type="evidence" value="ECO:0007669"/>
    <property type="project" value="UniProtKB-ARBA"/>
</dbReference>
<dbReference type="InterPro" id="IPR042226">
    <property type="entry name" value="eFR1_2_sf"/>
</dbReference>
<feature type="transmembrane region" description="Helical" evidence="20">
    <location>
        <begin position="443"/>
        <end position="462"/>
    </location>
</feature>
<dbReference type="Pfam" id="PF03465">
    <property type="entry name" value="eRF1_3"/>
    <property type="match status" value="1"/>
</dbReference>
<dbReference type="GO" id="GO:0003747">
    <property type="term" value="F:translation release factor activity"/>
    <property type="evidence" value="ECO:0007669"/>
    <property type="project" value="InterPro"/>
</dbReference>
<dbReference type="PRINTS" id="PR00371">
    <property type="entry name" value="FPNCR"/>
</dbReference>
<dbReference type="Proteomes" id="UP000242913">
    <property type="component" value="Unassembled WGS sequence"/>
</dbReference>
<keyword evidence="18" id="KW-1207">Sterol metabolism</keyword>
<dbReference type="SUPFAM" id="SSF55481">
    <property type="entry name" value="N-terminal domain of eukaryotic peptide chain release factor subunit 1, ERF1"/>
    <property type="match status" value="1"/>
</dbReference>
<dbReference type="FunFam" id="3.30.960.10:FF:000001">
    <property type="entry name" value="Eukaryotic peptide chain release factor subunit 1"/>
    <property type="match status" value="1"/>
</dbReference>
<evidence type="ECO:0000256" key="20">
    <source>
        <dbReference type="SAM" id="Phobius"/>
    </source>
</evidence>
<dbReference type="EMBL" id="KZ269978">
    <property type="protein sequence ID" value="OZC12126.1"/>
    <property type="molecule type" value="Genomic_DNA"/>
</dbReference>
<protein>
    <recommendedName>
        <fullName evidence="8">Eukaryotic peptide chain release factor subunit 1</fullName>
        <ecNumber evidence="7">1.6.2.2</ecNumber>
    </recommendedName>
</protein>
<keyword evidence="20" id="KW-0812">Transmembrane</keyword>
<evidence type="ECO:0000256" key="9">
    <source>
        <dbReference type="ARBA" id="ARBA00022490"/>
    </source>
</evidence>
<evidence type="ECO:0000256" key="3">
    <source>
        <dbReference type="ARBA" id="ARBA00004496"/>
    </source>
</evidence>
<keyword evidence="12" id="KW-0274">FAD</keyword>
<name>A0A238C4P4_9BILA</name>
<dbReference type="Pfam" id="PF00175">
    <property type="entry name" value="NAD_binding_1"/>
    <property type="match status" value="1"/>
</dbReference>
<comment type="similarity">
    <text evidence="4">Belongs to the eukaryotic release factor 1 family.</text>
</comment>
<keyword evidence="17" id="KW-0520">NAD</keyword>
<dbReference type="InterPro" id="IPR005140">
    <property type="entry name" value="eRF1_Pelota-like_N"/>
</dbReference>
<accession>A0A238C4P4</accession>
<dbReference type="PRINTS" id="PR00406">
    <property type="entry name" value="CYTB5RDTASE"/>
</dbReference>
<dbReference type="NCBIfam" id="TIGR03676">
    <property type="entry name" value="aRF1_eRF1"/>
    <property type="match status" value="1"/>
</dbReference>
<dbReference type="PANTHER" id="PTHR10113">
    <property type="entry name" value="PEPTIDE CHAIN RELEASE FACTOR SUBUNIT 1"/>
    <property type="match status" value="1"/>
</dbReference>
<dbReference type="EC" id="1.6.2.2" evidence="7"/>
<evidence type="ECO:0000256" key="8">
    <source>
        <dbReference type="ARBA" id="ARBA00013382"/>
    </source>
</evidence>
<dbReference type="InterPro" id="IPR005141">
    <property type="entry name" value="eRF1_2"/>
</dbReference>
<organism evidence="22 23">
    <name type="scientific">Onchocerca flexuosa</name>
    <dbReference type="NCBI Taxonomy" id="387005"/>
    <lineage>
        <taxon>Eukaryota</taxon>
        <taxon>Metazoa</taxon>
        <taxon>Ecdysozoa</taxon>
        <taxon>Nematoda</taxon>
        <taxon>Chromadorea</taxon>
        <taxon>Rhabditida</taxon>
        <taxon>Spirurina</taxon>
        <taxon>Spiruromorpha</taxon>
        <taxon>Filarioidea</taxon>
        <taxon>Onchocercidae</taxon>
        <taxon>Onchocerca</taxon>
    </lineage>
</organism>
<evidence type="ECO:0000256" key="5">
    <source>
        <dbReference type="ARBA" id="ARBA00006105"/>
    </source>
</evidence>
<dbReference type="InterPro" id="IPR017938">
    <property type="entry name" value="Riboflavin_synthase-like_b-brl"/>
</dbReference>
<comment type="subunit">
    <text evidence="6">Heterodimer of two subunits, one of which binds GTP.</text>
</comment>
<dbReference type="Pfam" id="PF03464">
    <property type="entry name" value="eRF1_2"/>
    <property type="match status" value="1"/>
</dbReference>
<dbReference type="SUPFAM" id="SSF53137">
    <property type="entry name" value="Translational machinery components"/>
    <property type="match status" value="1"/>
</dbReference>
<dbReference type="Pfam" id="PF00970">
    <property type="entry name" value="FAD_binding_6"/>
    <property type="match status" value="1"/>
</dbReference>
<dbReference type="SUPFAM" id="SSF52343">
    <property type="entry name" value="Ferredoxin reductase-like, C-terminal NADP-linked domain"/>
    <property type="match status" value="1"/>
</dbReference>
<keyword evidence="16" id="KW-0756">Sterol biosynthesis</keyword>
<keyword evidence="20" id="KW-1133">Transmembrane helix</keyword>
<sequence length="753" mass="83934">MSGPSGSGEDAADHNVEVWKIKRLIKSLEMARGNGTSMISLIIPPRDQIARISKMLADEYGTASNIKSRVNRLSVLGAITSVQGRLKLYNKVPTNGLVIYCGTIVTDEGKEKKVNIDFEPFKPINTSLYLCDNKFHTEALQALLADDNKFGFIIMDGNGSLFGTLQGNTREVLHKFTVDLPKKHGRGGQSALRFARLRMEKRHNYVRKVAETAVEIFIRNDKVNVAGLILAGSADFKTELGQSDMFDQRLQAKIIKTVDVSYGGENGFNQAIELAEDALANVKFIQEKKLINGYFDEISQDSGKYVYGVTDTLQALEMGAIETLICWENLDIVRYQLKNPITGEEKLLYLVPDQEKNKTHFTESSTGVELELMDSMPLLEWLANNYKSYGAALEIVTDRSQEGAQFVRGFGGIGGANRITLNSFAALCLIKMVSNSESTMTNVAFISGCVILLSSIALYHFLYRRRGIRCTLCPFSVFAMKNLITLVDPEATYPLVLIRKEIINHDTRKFRFKLPTDEHILGLPVGKHIHLSAKINEKLVVRPYTPISSDDDKGFVDLMIKVYFKNVHPKFPDGGKMTQYLEGMKIGETINFRGPSGLIVYKGNGSFAVKPTKKAEPKHYTYKNIGMIAGGSGITPMLQIISAIMKNPKDSTRVSLIFANKDESDILLRDELDRLAAEHSDKFHVWYTVDKAKPSWIYSTGFVDAEMIQKHLPGPGSNSDTVILMCGPPPMIKFACIPSLDKLGYPEKDRLIF</sequence>
<dbReference type="InterPro" id="IPR004403">
    <property type="entry name" value="Peptide_chain-rel_eRF1/aRF1"/>
</dbReference>
<dbReference type="GO" id="GO:0016126">
    <property type="term" value="P:sterol biosynthetic process"/>
    <property type="evidence" value="ECO:0007669"/>
    <property type="project" value="UniProtKB-KW"/>
</dbReference>
<dbReference type="Gene3D" id="3.30.1330.30">
    <property type="match status" value="1"/>
</dbReference>
<keyword evidence="13" id="KW-0648">Protein biosynthesis</keyword>
<dbReference type="FunFam" id="3.30.1330.30:FF:000009">
    <property type="entry name" value="Eukaryotic peptide chain release factor subunit 1"/>
    <property type="match status" value="1"/>
</dbReference>
<reference evidence="22 23" key="1">
    <citation type="submission" date="2015-12" db="EMBL/GenBank/DDBJ databases">
        <title>Draft genome of the nematode, Onchocerca flexuosa.</title>
        <authorList>
            <person name="Mitreva M."/>
        </authorList>
    </citation>
    <scope>NUCLEOTIDE SEQUENCE [LARGE SCALE GENOMIC DNA]</scope>
    <source>
        <strain evidence="22">Red Deer</strain>
    </source>
</reference>
<dbReference type="FunFam" id="2.40.30.10:FF:000021">
    <property type="entry name" value="NADH-cytochrome b5 reductase"/>
    <property type="match status" value="1"/>
</dbReference>
<keyword evidence="10" id="KW-0444">Lipid biosynthesis</keyword>
<evidence type="ECO:0000313" key="23">
    <source>
        <dbReference type="Proteomes" id="UP000242913"/>
    </source>
</evidence>
<dbReference type="GO" id="GO:0090524">
    <property type="term" value="F:cytochrome-b5 reductase activity, acting on NADH"/>
    <property type="evidence" value="ECO:0007669"/>
    <property type="project" value="UniProtKB-EC"/>
</dbReference>
<evidence type="ECO:0000256" key="13">
    <source>
        <dbReference type="ARBA" id="ARBA00022917"/>
    </source>
</evidence>
<evidence type="ECO:0000256" key="14">
    <source>
        <dbReference type="ARBA" id="ARBA00022955"/>
    </source>
</evidence>
<dbReference type="Gene3D" id="3.30.420.60">
    <property type="entry name" value="eRF1 domain 2"/>
    <property type="match status" value="1"/>
</dbReference>
<dbReference type="CDD" id="cd06183">
    <property type="entry name" value="cyt_b5_reduct_like"/>
    <property type="match status" value="1"/>
</dbReference>
<dbReference type="SMART" id="SM01194">
    <property type="entry name" value="eRF1_1"/>
    <property type="match status" value="1"/>
</dbReference>
<dbReference type="SUPFAM" id="SSF63380">
    <property type="entry name" value="Riboflavin synthase domain-like"/>
    <property type="match status" value="1"/>
</dbReference>
<dbReference type="InterPro" id="IPR001433">
    <property type="entry name" value="OxRdtase_FAD/NAD-bd"/>
</dbReference>
<evidence type="ECO:0000256" key="2">
    <source>
        <dbReference type="ARBA" id="ARBA00002832"/>
    </source>
</evidence>
<evidence type="ECO:0000256" key="16">
    <source>
        <dbReference type="ARBA" id="ARBA00023011"/>
    </source>
</evidence>
<evidence type="ECO:0000256" key="19">
    <source>
        <dbReference type="ARBA" id="ARBA00023221"/>
    </source>
</evidence>
<dbReference type="Pfam" id="PF03463">
    <property type="entry name" value="eRF1_1"/>
    <property type="match status" value="1"/>
</dbReference>
<evidence type="ECO:0000256" key="11">
    <source>
        <dbReference type="ARBA" id="ARBA00022630"/>
    </source>
</evidence>
<dbReference type="Gene3D" id="2.40.30.10">
    <property type="entry name" value="Translation factors"/>
    <property type="match status" value="1"/>
</dbReference>
<evidence type="ECO:0000256" key="10">
    <source>
        <dbReference type="ARBA" id="ARBA00022516"/>
    </source>
</evidence>
<keyword evidence="14" id="KW-0443">Lipid metabolism</keyword>
<dbReference type="InterPro" id="IPR008333">
    <property type="entry name" value="Cbr1-like_FAD-bd_dom"/>
</dbReference>